<dbReference type="Proteomes" id="UP001629536">
    <property type="component" value="Unassembled WGS sequence"/>
</dbReference>
<proteinExistence type="predicted"/>
<reference evidence="1 2" key="1">
    <citation type="journal article" date="2024" name="Front. Microbiol.">
        <title>Pangenomic and biochemical analyses of Helcococcus ovis reveal widespread tetracycline resistance and a novel bacterial species, Helcococcus bovis.</title>
        <authorList>
            <person name="Cunha F."/>
            <person name="Zhai Y."/>
            <person name="Casaro S."/>
            <person name="Jones K.L."/>
            <person name="Hernandez M."/>
            <person name="Bisinotto R.S."/>
            <person name="Kariyawasam S."/>
            <person name="Brown M.B."/>
            <person name="Phillips A."/>
            <person name="Jeong K.C."/>
            <person name="Galvao K.N."/>
        </authorList>
    </citation>
    <scope>NUCLEOTIDE SEQUENCE [LARGE SCALE GENOMIC DNA]</scope>
    <source>
        <strain evidence="1 2">KG197</strain>
    </source>
</reference>
<keyword evidence="2" id="KW-1185">Reference proteome</keyword>
<dbReference type="EMBL" id="JBFNFH010000017">
    <property type="protein sequence ID" value="MFM1525406.1"/>
    <property type="molecule type" value="Genomic_DNA"/>
</dbReference>
<evidence type="ECO:0000313" key="2">
    <source>
        <dbReference type="Proteomes" id="UP001629536"/>
    </source>
</evidence>
<protein>
    <submittedName>
        <fullName evidence="1">Uncharacterized protein</fullName>
    </submittedName>
</protein>
<name>A0ABW9F7I3_9FIRM</name>
<comment type="caution">
    <text evidence="1">The sequence shown here is derived from an EMBL/GenBank/DDBJ whole genome shotgun (WGS) entry which is preliminary data.</text>
</comment>
<sequence>MNKTKKIYIRLISFLLALFIIFTGLGQIYAKKLFKSPENNKVSGKFFNNIIEKEFEDAFNKTDYVEYIITMKKKPEIKNDSKSHEVVQKTFRYCIRRLGRYYRGNKKGSQKW</sequence>
<dbReference type="RefSeq" id="WP_408126833.1">
    <property type="nucleotide sequence ID" value="NZ_JBFNFH010000017.1"/>
</dbReference>
<evidence type="ECO:0000313" key="1">
    <source>
        <dbReference type="EMBL" id="MFM1525406.1"/>
    </source>
</evidence>
<organism evidence="1 2">
    <name type="scientific">Helcococcus bovis</name>
    <dbReference type="NCBI Taxonomy" id="3153252"/>
    <lineage>
        <taxon>Bacteria</taxon>
        <taxon>Bacillati</taxon>
        <taxon>Bacillota</taxon>
        <taxon>Tissierellia</taxon>
        <taxon>Tissierellales</taxon>
        <taxon>Peptoniphilaceae</taxon>
        <taxon>Helcococcus</taxon>
    </lineage>
</organism>
<gene>
    <name evidence="1" type="ORF">ABGF40_06930</name>
</gene>
<accession>A0ABW9F7I3</accession>